<dbReference type="InterPro" id="IPR004303">
    <property type="entry name" value="PAD"/>
</dbReference>
<dbReference type="GO" id="GO:0005737">
    <property type="term" value="C:cytoplasm"/>
    <property type="evidence" value="ECO:0007669"/>
    <property type="project" value="InterPro"/>
</dbReference>
<feature type="domain" description="Protein-arginine deiminase C-terminal" evidence="1">
    <location>
        <begin position="188"/>
        <end position="583"/>
    </location>
</feature>
<dbReference type="GO" id="GO:0005509">
    <property type="term" value="F:calcium ion binding"/>
    <property type="evidence" value="ECO:0007669"/>
    <property type="project" value="InterPro"/>
</dbReference>
<dbReference type="AlphaFoldDB" id="A0A1W2FTW5"/>
<keyword evidence="3" id="KW-1185">Reference proteome</keyword>
<dbReference type="Pfam" id="PF03068">
    <property type="entry name" value="PAD"/>
    <property type="match status" value="1"/>
</dbReference>
<dbReference type="PANTHER" id="PTHR10837">
    <property type="entry name" value="PEPTIDYLARGININE DEIMINASE"/>
    <property type="match status" value="1"/>
</dbReference>
<dbReference type="InterPro" id="IPR036556">
    <property type="entry name" value="PAD_central_sf"/>
</dbReference>
<dbReference type="Proteomes" id="UP000192674">
    <property type="component" value="Unassembled WGS sequence"/>
</dbReference>
<dbReference type="GO" id="GO:0004668">
    <property type="term" value="F:protein-arginine deiminase activity"/>
    <property type="evidence" value="ECO:0007669"/>
    <property type="project" value="InterPro"/>
</dbReference>
<sequence length="587" mass="63416">MAMVGVLAGGAVVVSAEPGLVADLRADVNRDGVVDTAGQSDVAGKQTWTLDRGAIFLPNIGDQHRRCPVKDANGKPLPDDKLAECNDASDDVARAPENLAPLKTVPLGNAPSDVWGTVATVGPGQDKVRLFVNRAGAWTKVSGTDRLTADELRSGVNLGIDAKDVVRDSKIWNGRITVRFTVNDGAKTATDHVVLRVSPVLTHHHLQRTQQVLTSEGTDEMPAQQRFVKELADRVKAAGIDAPLRLFDQEDPWAQDFFEPGYVTMPGADGKPRGLRIAIRSAQPDRPAGRQVFEKLRGPGIGAIQIAGRGGGFRSVDSMGNLETIPPYENRGRSYPVGRIVMGDTGSAGEGAPDQAMQTFLRSQEYQTPLMVDTSWLAVGHVDEFVQFLPAAGRRGWTIAVADPQAGLDLLRTAQRAGHGATRMFSQPEAGAETIDQVLRNDTLLRANALATRRIEANLRILKRETGVRDDEIVKVPQLFTTADLSRAVSKRRQTTKVNMHGLGAYVPGAVNGIVLNSKHYVAAQQWGPVVNGQDIFANAVSAAYGKLGMTVHYVDDWSSHHIGGGEVHCGTNTFRETSRPWWPERS</sequence>
<dbReference type="SUPFAM" id="SSF55909">
    <property type="entry name" value="Pentein"/>
    <property type="match status" value="1"/>
</dbReference>
<gene>
    <name evidence="2" type="ORF">SAMN05661093_08958</name>
</gene>
<evidence type="ECO:0000259" key="1">
    <source>
        <dbReference type="Pfam" id="PF03068"/>
    </source>
</evidence>
<dbReference type="Gene3D" id="3.75.10.10">
    <property type="entry name" value="L-arginine/glycine Amidinotransferase, Chain A"/>
    <property type="match status" value="1"/>
</dbReference>
<protein>
    <submittedName>
        <fullName evidence="2">Protein-arginine deiminase</fullName>
    </submittedName>
</protein>
<proteinExistence type="predicted"/>
<evidence type="ECO:0000313" key="3">
    <source>
        <dbReference type="Proteomes" id="UP000192674"/>
    </source>
</evidence>
<dbReference type="EMBL" id="FWXV01000011">
    <property type="protein sequence ID" value="SMD25162.1"/>
    <property type="molecule type" value="Genomic_DNA"/>
</dbReference>
<organism evidence="2 3">
    <name type="scientific">Kibdelosporangium aridum</name>
    <dbReference type="NCBI Taxonomy" id="2030"/>
    <lineage>
        <taxon>Bacteria</taxon>
        <taxon>Bacillati</taxon>
        <taxon>Actinomycetota</taxon>
        <taxon>Actinomycetes</taxon>
        <taxon>Pseudonocardiales</taxon>
        <taxon>Pseudonocardiaceae</taxon>
        <taxon>Kibdelosporangium</taxon>
    </lineage>
</organism>
<dbReference type="PANTHER" id="PTHR10837:SF8">
    <property type="entry name" value="PROTEIN-ARGININE DEIMINASE"/>
    <property type="match status" value="1"/>
</dbReference>
<dbReference type="InterPro" id="IPR013530">
    <property type="entry name" value="PAD_C"/>
</dbReference>
<dbReference type="SUPFAM" id="SSF110083">
    <property type="entry name" value="Peptidylarginine deiminase Pad4, middle domain"/>
    <property type="match status" value="1"/>
</dbReference>
<name>A0A1W2FTW5_KIBAR</name>
<evidence type="ECO:0000313" key="2">
    <source>
        <dbReference type="EMBL" id="SMD25162.1"/>
    </source>
</evidence>
<reference evidence="2 3" key="1">
    <citation type="submission" date="2017-04" db="EMBL/GenBank/DDBJ databases">
        <authorList>
            <person name="Afonso C.L."/>
            <person name="Miller P.J."/>
            <person name="Scott M.A."/>
            <person name="Spackman E."/>
            <person name="Goraichik I."/>
            <person name="Dimitrov K.M."/>
            <person name="Suarez D.L."/>
            <person name="Swayne D.E."/>
        </authorList>
    </citation>
    <scope>NUCLEOTIDE SEQUENCE [LARGE SCALE GENOMIC DNA]</scope>
    <source>
        <strain evidence="2 3">DSM 43828</strain>
    </source>
</reference>
<accession>A0A1W2FTW5</accession>